<dbReference type="InterPro" id="IPR002035">
    <property type="entry name" value="VWF_A"/>
</dbReference>
<name>A0A0K0FFD5_STRVS</name>
<feature type="transmembrane region" description="Helical" evidence="3">
    <location>
        <begin position="1942"/>
        <end position="1963"/>
    </location>
</feature>
<evidence type="ECO:0000256" key="3">
    <source>
        <dbReference type="SAM" id="Phobius"/>
    </source>
</evidence>
<reference evidence="7" key="1">
    <citation type="submission" date="2014-07" db="EMBL/GenBank/DDBJ databases">
        <authorList>
            <person name="Martin A.A"/>
            <person name="De Silva N."/>
        </authorList>
    </citation>
    <scope>NUCLEOTIDE SEQUENCE</scope>
</reference>
<dbReference type="Proteomes" id="UP000035680">
    <property type="component" value="Unassembled WGS sequence"/>
</dbReference>
<accession>A0A0K0FFD5</accession>
<proteinExistence type="predicted"/>
<feature type="region of interest" description="Disordered" evidence="2">
    <location>
        <begin position="952"/>
        <end position="976"/>
    </location>
</feature>
<feature type="compositionally biased region" description="Basic and acidic residues" evidence="2">
    <location>
        <begin position="1375"/>
        <end position="1389"/>
    </location>
</feature>
<protein>
    <submittedName>
        <fullName evidence="8">Chitin-binding type-2 domain-containing protein</fullName>
    </submittedName>
</protein>
<keyword evidence="1 4" id="KW-0732">Signal</keyword>
<dbReference type="PANTHER" id="PTHR22907">
    <property type="entry name" value="GH04558P"/>
    <property type="match status" value="1"/>
</dbReference>
<dbReference type="SMART" id="SM00241">
    <property type="entry name" value="ZP"/>
    <property type="match status" value="1"/>
</dbReference>
<feature type="region of interest" description="Disordered" evidence="2">
    <location>
        <begin position="703"/>
        <end position="751"/>
    </location>
</feature>
<sequence>MVWRIIFLSLIFCNNFFVNSFSPPGIVPQILEPSVKYEQEHRPVISRDGSLNVPKSPYEPPSSFYATRPPLPGYYQATQPFTRGPFPYVPVTASPIKIELKNPQDLLEEIKSNGYYGENESNTKKIDKIVSNTGIFYPVQKTENGDMVGYVNVAYYEIPATQSVTSQKIMILDHPSTTTTTTTTTRRSTTTTIKSTTTTKPINIPEVYESEQPKVVTTSYLPTTQSTFDSYPAVDISKNGNVHLNKPSIQLPKINKFNFYQNTNSYQNYLPKSNGYEAIPISPEMYNSNYNTYNINNKNILQPSPPMTGGYYGPIKPIVTQKKTNTLTPMFTRTRPHLATINPITEENIYSIVSKIKSKKTTILPTIAPYRISESTISTEYATYPATLLEKVTRPQLRITSSTRRPMVTSPRQEAKFEETYQTIPTEYATYPATLLEKVTRPHFRITSSTRRPMVTTQREEVKFEETYRTISPKRPTVTTSRQGVTFEETHRTISSIRPKITQPTKGYSSTFVPPTSQPPRIIASSTTKPQIITFPRSTEKILTYTPSTSRTTPSIVIFEKSTKMLPHSRLTPDISSVKFLSTTPSTEKVEQGVTFGETKKLDKEEMTNVRGNVKFEHETYVTPRVKVSTTEAPFERETKIETTTESFAIFEEHTKTTKHRKIVTPKYTTVQIEPSAIENEEIEVDTPKKVPHITEVGTSTLPTIQPSIFTGSTYPEKPRITTETSTLPSRPETVTSRTSQTTKKIATPQRIEPSSVPFIPEHEIFETLPTQKPFEEHTPTEKVITMIPATEKEHIESTTTKEINKPALESSTIKGTIPEITEEEELSSEATTTSRFKIEHTTVPFIPEGELFETLSTKGPSEEHLTTDSFGTKIQTKEKEFSESTTAKEIEQPSLETLESEGTTINTFTELPTEIGRTTSGISIEPITLESTTLTIPQLHSESLFPEEVEFEKASPSTSKTTGFQQGTEEVTTESIETTKASFETFETTSISPIHVESTILPTEIPETSTLPPTEPHETTLFPFETVEPSSETTIHTTLEIEASTTAFTTTEVEVSSTQSPEVEIVPFTPTEGLFAFNETTESTPHEKIIVDFDSATVSKNLTELCSTTELVMTNETEVVPSKETESHPTEFIVTPTELSEETTIIPVEILFPTETIVTERFPETTTIQPTTVERVENETLSTTVSEGQQTTTPPKTSTISIEIPTEERTTTEEEMFPTDFPTEATTSKTTSETIPSLPPNVTTAEEEKEKLIKSVTIIDGKKKISVIREPETPGVEFISPNMTITKTLDKSTNKLVPNGKNGTKNNLVSIQITTDMEKSVKLEDTDFEEALEKELGELIPKILETLEKEEKEGKELGETLETGIGKELEKEIKNKDDVGKENSEEFSKNNQGKSFIDRDYPDFDPSKDKVVDSSMVRNDDSLIKSCPEEPFVPSEPPTDVMFMVDGTKSMSGENFIHSLKMMGDFVMKFNNIGPNGTQFSLVQYTSQPFFEFSFKKHACRDDILRDIIETSYMKGNNNTNNLDVALDKINKFGFSYLRGDRPEAKNFLIIFNGNEEKNDNIGSAIEELKKNDVEVFAVCEDEGSENVFKDVLPGDNIMSMKNDKKTVDRISDNIKKSGSRKGNGDEIKMIKIDCKNNELRVVLEVPKSYQGIFTTKNHLNDSTCSRKVPLEIGHGNKQLGFIFKKNECGLDIVHNNKLNGNNYSISMNIFKDDREIGDDNKDYLVQCFSPNKDIENNGKKSVFDGNRTDVEPPTCQYSLHRDSIDGPIVNLAVIGQTIYHKWECHGGENIEDYYEMFIHKCFVGTYDKKNIFKMVDDDGCSTKNATIDSIIYDNDKMIAYAKSQVFSLEDIEHLKFSCKIGLCSRKNGDCDKITPPQCNNTDENSISNISRQDRQINPTSHSFEDDVETDLQIIESFRFGSQKLVNNNDIFNYKDLEQPVIPIMLITLIISLSIFIIITVYKKYKHPIYAINEDDNIFSNSYASSIINNGSRKNSNKTNIDHINFEDEKLHHINYTLIDFHKKSSNI</sequence>
<evidence type="ECO:0000259" key="6">
    <source>
        <dbReference type="PROSITE" id="PS51034"/>
    </source>
</evidence>
<feature type="region of interest" description="Disordered" evidence="2">
    <location>
        <begin position="1375"/>
        <end position="1403"/>
    </location>
</feature>
<feature type="compositionally biased region" description="Low complexity" evidence="2">
    <location>
        <begin position="1224"/>
        <end position="1235"/>
    </location>
</feature>
<feature type="compositionally biased region" description="Polar residues" evidence="2">
    <location>
        <begin position="956"/>
        <end position="968"/>
    </location>
</feature>
<feature type="signal peptide" evidence="4">
    <location>
        <begin position="1"/>
        <end position="20"/>
    </location>
</feature>
<keyword evidence="3" id="KW-0472">Membrane</keyword>
<dbReference type="PANTHER" id="PTHR22907:SF40">
    <property type="entry name" value="TRANSMEMBRANE PROTEIN-RELATED"/>
    <property type="match status" value="1"/>
</dbReference>
<feature type="compositionally biased region" description="Polar residues" evidence="2">
    <location>
        <begin position="722"/>
        <end position="745"/>
    </location>
</feature>
<dbReference type="InterPro" id="IPR036465">
    <property type="entry name" value="vWFA_dom_sf"/>
</dbReference>
<evidence type="ECO:0000256" key="1">
    <source>
        <dbReference type="ARBA" id="ARBA00022729"/>
    </source>
</evidence>
<dbReference type="InterPro" id="IPR057475">
    <property type="entry name" value="CUT_C"/>
</dbReference>
<evidence type="ECO:0000256" key="2">
    <source>
        <dbReference type="SAM" id="MobiDB-lite"/>
    </source>
</evidence>
<evidence type="ECO:0000256" key="4">
    <source>
        <dbReference type="SAM" id="SignalP"/>
    </source>
</evidence>
<dbReference type="PROSITE" id="PS50234">
    <property type="entry name" value="VWFA"/>
    <property type="match status" value="1"/>
</dbReference>
<dbReference type="STRING" id="75913.A0A0K0FFD5"/>
<evidence type="ECO:0000313" key="7">
    <source>
        <dbReference type="Proteomes" id="UP000035680"/>
    </source>
</evidence>
<evidence type="ECO:0000259" key="5">
    <source>
        <dbReference type="PROSITE" id="PS50234"/>
    </source>
</evidence>
<keyword evidence="3" id="KW-1133">Transmembrane helix</keyword>
<feature type="domain" description="ZP" evidence="6">
    <location>
        <begin position="1635"/>
        <end position="1879"/>
    </location>
</feature>
<dbReference type="Gene3D" id="3.40.50.410">
    <property type="entry name" value="von Willebrand factor, type A domain"/>
    <property type="match status" value="1"/>
</dbReference>
<feature type="region of interest" description="Disordered" evidence="2">
    <location>
        <begin position="1223"/>
        <end position="1244"/>
    </location>
</feature>
<feature type="domain" description="VWFA" evidence="5">
    <location>
        <begin position="1441"/>
        <end position="1580"/>
    </location>
</feature>
<feature type="chain" id="PRO_5005329817" evidence="4">
    <location>
        <begin position="21"/>
        <end position="2029"/>
    </location>
</feature>
<feature type="compositionally biased region" description="Polar residues" evidence="2">
    <location>
        <begin position="502"/>
        <end position="515"/>
    </location>
</feature>
<keyword evidence="7" id="KW-1185">Reference proteome</keyword>
<dbReference type="InterPro" id="IPR051962">
    <property type="entry name" value="Cuticlin"/>
</dbReference>
<evidence type="ECO:0000313" key="8">
    <source>
        <dbReference type="WBParaSite" id="SVE_0757700.1"/>
    </source>
</evidence>
<dbReference type="PROSITE" id="PS51034">
    <property type="entry name" value="ZP_2"/>
    <property type="match status" value="1"/>
</dbReference>
<keyword evidence="3" id="KW-0812">Transmembrane</keyword>
<dbReference type="SMART" id="SM00327">
    <property type="entry name" value="VWA"/>
    <property type="match status" value="1"/>
</dbReference>
<organism evidence="7 8">
    <name type="scientific">Strongyloides venezuelensis</name>
    <name type="common">Threadworm</name>
    <dbReference type="NCBI Taxonomy" id="75913"/>
    <lineage>
        <taxon>Eukaryota</taxon>
        <taxon>Metazoa</taxon>
        <taxon>Ecdysozoa</taxon>
        <taxon>Nematoda</taxon>
        <taxon>Chromadorea</taxon>
        <taxon>Rhabditida</taxon>
        <taxon>Tylenchina</taxon>
        <taxon>Panagrolaimomorpha</taxon>
        <taxon>Strongyloidoidea</taxon>
        <taxon>Strongyloididae</taxon>
        <taxon>Strongyloides</taxon>
    </lineage>
</organism>
<feature type="compositionally biased region" description="Polar residues" evidence="2">
    <location>
        <begin position="1180"/>
        <end position="1191"/>
    </location>
</feature>
<dbReference type="SUPFAM" id="SSF53300">
    <property type="entry name" value="vWA-like"/>
    <property type="match status" value="1"/>
</dbReference>
<feature type="region of interest" description="Disordered" evidence="2">
    <location>
        <begin position="1180"/>
        <end position="1199"/>
    </location>
</feature>
<feature type="compositionally biased region" description="Polar residues" evidence="2">
    <location>
        <begin position="703"/>
        <end position="714"/>
    </location>
</feature>
<dbReference type="WBParaSite" id="SVE_0757700.1">
    <property type="protein sequence ID" value="SVE_0757700.1"/>
    <property type="gene ID" value="SVE_0757700"/>
</dbReference>
<reference evidence="8" key="2">
    <citation type="submission" date="2015-08" db="UniProtKB">
        <authorList>
            <consortium name="WormBaseParasite"/>
        </authorList>
    </citation>
    <scope>IDENTIFICATION</scope>
</reference>
<dbReference type="Pfam" id="PF25301">
    <property type="entry name" value="CUT_C"/>
    <property type="match status" value="1"/>
</dbReference>
<dbReference type="InterPro" id="IPR001507">
    <property type="entry name" value="ZP_dom"/>
</dbReference>
<dbReference type="Pfam" id="PF00092">
    <property type="entry name" value="VWA"/>
    <property type="match status" value="1"/>
</dbReference>
<feature type="region of interest" description="Disordered" evidence="2">
    <location>
        <begin position="501"/>
        <end position="523"/>
    </location>
</feature>